<protein>
    <recommendedName>
        <fullName evidence="2">Peptidase C51 domain-containing protein</fullName>
    </recommendedName>
</protein>
<name>A0A430AKL7_9ENTE</name>
<keyword evidence="1" id="KW-0732">Signal</keyword>
<proteinExistence type="predicted"/>
<dbReference type="RefSeq" id="WP_126823404.1">
    <property type="nucleotide sequence ID" value="NZ_JBHLWU010000001.1"/>
</dbReference>
<dbReference type="EMBL" id="NGJZ01000001">
    <property type="protein sequence ID" value="RSU08626.1"/>
    <property type="molecule type" value="Genomic_DNA"/>
</dbReference>
<dbReference type="Proteomes" id="UP000288669">
    <property type="component" value="Unassembled WGS sequence"/>
</dbReference>
<sequence>MKKMLSILVASIAVFACGVFSVSKAEAATQSEAMTWVNQSVGKGYDFDHAYGNQCVDYVNEYVNHFFNTSFSGNAIDLQNTGVKNGFKFIKATAGAVPQAGDIFVMSVPGSPYGHTGIVISANGSTINMANQNYNGHAYVTKNSIPYSNSYGTVVGWLRPPFSGSSSNNGGGSTNNTAIKVGDTVSFTGVYKVSKVNPSKNTVASNTLAGGDSTYLNYIDATPLVETNASGTKAGDQILNIGDYFKVPGTYKVLNIDTPTNGIYVKIGSVNVWLSASQAHKN</sequence>
<dbReference type="AlphaFoldDB" id="A0A430AKL7"/>
<accession>A0A430AKL7</accession>
<dbReference type="PROSITE" id="PS50911">
    <property type="entry name" value="CHAP"/>
    <property type="match status" value="1"/>
</dbReference>
<dbReference type="InterPro" id="IPR038765">
    <property type="entry name" value="Papain-like_cys_pep_sf"/>
</dbReference>
<evidence type="ECO:0000313" key="3">
    <source>
        <dbReference type="EMBL" id="RSU08626.1"/>
    </source>
</evidence>
<dbReference type="Gene3D" id="3.90.1720.10">
    <property type="entry name" value="endopeptidase domain like (from Nostoc punctiforme)"/>
    <property type="match status" value="1"/>
</dbReference>
<reference evidence="3 4" key="1">
    <citation type="submission" date="2017-05" db="EMBL/GenBank/DDBJ databases">
        <title>Vagococcus spp. assemblies.</title>
        <authorList>
            <person name="Gulvik C.A."/>
        </authorList>
    </citation>
    <scope>NUCLEOTIDE SEQUENCE [LARGE SCALE GENOMIC DNA]</scope>
    <source>
        <strain evidence="3 4">DSM 24756</strain>
    </source>
</reference>
<dbReference type="SUPFAM" id="SSF54001">
    <property type="entry name" value="Cysteine proteinases"/>
    <property type="match status" value="1"/>
</dbReference>
<comment type="caution">
    <text evidence="3">The sequence shown here is derived from an EMBL/GenBank/DDBJ whole genome shotgun (WGS) entry which is preliminary data.</text>
</comment>
<evidence type="ECO:0000259" key="2">
    <source>
        <dbReference type="PROSITE" id="PS50911"/>
    </source>
</evidence>
<dbReference type="Gene3D" id="2.40.50.670">
    <property type="match status" value="1"/>
</dbReference>
<gene>
    <name evidence="3" type="ORF">CBF30_05200</name>
</gene>
<dbReference type="InterPro" id="IPR038263">
    <property type="entry name" value="Lytic_exo_TRD_sf"/>
</dbReference>
<evidence type="ECO:0000313" key="4">
    <source>
        <dbReference type="Proteomes" id="UP000288669"/>
    </source>
</evidence>
<feature type="chain" id="PRO_5019428627" description="Peptidase C51 domain-containing protein" evidence="1">
    <location>
        <begin position="28"/>
        <end position="282"/>
    </location>
</feature>
<organism evidence="3 4">
    <name type="scientific">Vagococcus entomophilus</name>
    <dbReference type="NCBI Taxonomy" id="1160095"/>
    <lineage>
        <taxon>Bacteria</taxon>
        <taxon>Bacillati</taxon>
        <taxon>Bacillota</taxon>
        <taxon>Bacilli</taxon>
        <taxon>Lactobacillales</taxon>
        <taxon>Enterococcaceae</taxon>
        <taxon>Vagococcus</taxon>
    </lineage>
</organism>
<feature type="domain" description="Peptidase C51" evidence="2">
    <location>
        <begin position="30"/>
        <end position="159"/>
    </location>
</feature>
<keyword evidence="4" id="KW-1185">Reference proteome</keyword>
<dbReference type="Pfam" id="PF05257">
    <property type="entry name" value="CHAP"/>
    <property type="match status" value="1"/>
</dbReference>
<evidence type="ECO:0000256" key="1">
    <source>
        <dbReference type="SAM" id="SignalP"/>
    </source>
</evidence>
<dbReference type="OrthoDB" id="2416895at2"/>
<feature type="signal peptide" evidence="1">
    <location>
        <begin position="1"/>
        <end position="27"/>
    </location>
</feature>
<dbReference type="InterPro" id="IPR007921">
    <property type="entry name" value="CHAP_dom"/>
</dbReference>
<dbReference type="PROSITE" id="PS51257">
    <property type="entry name" value="PROKAR_LIPOPROTEIN"/>
    <property type="match status" value="1"/>
</dbReference>